<dbReference type="EMBL" id="MLJW01001092">
    <property type="protein sequence ID" value="OIQ80220.1"/>
    <property type="molecule type" value="Genomic_DNA"/>
</dbReference>
<proteinExistence type="predicted"/>
<gene>
    <name evidence="1" type="ORF">GALL_380380</name>
</gene>
<comment type="caution">
    <text evidence="1">The sequence shown here is derived from an EMBL/GenBank/DDBJ whole genome shotgun (WGS) entry which is preliminary data.</text>
</comment>
<reference evidence="1" key="1">
    <citation type="submission" date="2016-10" db="EMBL/GenBank/DDBJ databases">
        <title>Sequence of Gallionella enrichment culture.</title>
        <authorList>
            <person name="Poehlein A."/>
            <person name="Muehling M."/>
            <person name="Daniel R."/>
        </authorList>
    </citation>
    <scope>NUCLEOTIDE SEQUENCE</scope>
</reference>
<protein>
    <submittedName>
        <fullName evidence="1">Uncharacterized protein</fullName>
    </submittedName>
</protein>
<name>A0A1J5QJR1_9ZZZZ</name>
<sequence>MAIEFPFKVRRRFEREVNFPTNHRRRTARKAGAVDDADLIAVRGAISDHWTGCGLTRRLPVFVEDLQQ</sequence>
<evidence type="ECO:0000313" key="1">
    <source>
        <dbReference type="EMBL" id="OIQ80220.1"/>
    </source>
</evidence>
<organism evidence="1">
    <name type="scientific">mine drainage metagenome</name>
    <dbReference type="NCBI Taxonomy" id="410659"/>
    <lineage>
        <taxon>unclassified sequences</taxon>
        <taxon>metagenomes</taxon>
        <taxon>ecological metagenomes</taxon>
    </lineage>
</organism>
<dbReference type="AlphaFoldDB" id="A0A1J5QJR1"/>
<accession>A0A1J5QJR1</accession>